<accession>A0A1C3EN18</accession>
<dbReference type="InterPro" id="IPR008984">
    <property type="entry name" value="SMAD_FHA_dom_sf"/>
</dbReference>
<dbReference type="STRING" id="1841610.A6X21_02715"/>
<dbReference type="Proteomes" id="UP000094828">
    <property type="component" value="Unassembled WGS sequence"/>
</dbReference>
<name>A0A1C3EN18_9PLAN</name>
<dbReference type="Pfam" id="PF00498">
    <property type="entry name" value="FHA"/>
    <property type="match status" value="1"/>
</dbReference>
<dbReference type="InterPro" id="IPR050923">
    <property type="entry name" value="Cell_Proc_Reg/RNA_Proc"/>
</dbReference>
<sequence length="224" mass="24131">MPAFLIPLDAGGTVIPLEKSIVLVGRQADCDVVLTHSRKVSRKHCCFAQVNDRWIIRDLGSTNGVSINGARIRKEHRLRLGDEILIGDIGFKLHNKPQLVDNKIVETAGFTPALRASATSPVSSELPLAIPESDAEMPGYSLPSTAFPGNGSPASESGISRRKFSDHSAMNEPPRGSQPLNDSPRFDDLFSAPNDDSGVDLNGHHGKRRDDSHEMLAVGSDSFG</sequence>
<evidence type="ECO:0000313" key="3">
    <source>
        <dbReference type="EMBL" id="ODA34612.1"/>
    </source>
</evidence>
<keyword evidence="4" id="KW-1185">Reference proteome</keyword>
<evidence type="ECO:0000313" key="4">
    <source>
        <dbReference type="Proteomes" id="UP000094828"/>
    </source>
</evidence>
<dbReference type="EMBL" id="LYDR01000039">
    <property type="protein sequence ID" value="ODA34612.1"/>
    <property type="molecule type" value="Genomic_DNA"/>
</dbReference>
<dbReference type="RefSeq" id="WP_068846082.1">
    <property type="nucleotide sequence ID" value="NZ_LYDR01000039.1"/>
</dbReference>
<dbReference type="InterPro" id="IPR000253">
    <property type="entry name" value="FHA_dom"/>
</dbReference>
<feature type="domain" description="FHA" evidence="2">
    <location>
        <begin position="22"/>
        <end position="72"/>
    </location>
</feature>
<dbReference type="SUPFAM" id="SSF49879">
    <property type="entry name" value="SMAD/FHA domain"/>
    <property type="match status" value="1"/>
</dbReference>
<dbReference type="PANTHER" id="PTHR23308">
    <property type="entry name" value="NUCLEAR INHIBITOR OF PROTEIN PHOSPHATASE-1"/>
    <property type="match status" value="1"/>
</dbReference>
<dbReference type="SMART" id="SM00240">
    <property type="entry name" value="FHA"/>
    <property type="match status" value="1"/>
</dbReference>
<protein>
    <recommendedName>
        <fullName evidence="2">FHA domain-containing protein</fullName>
    </recommendedName>
</protein>
<evidence type="ECO:0000259" key="2">
    <source>
        <dbReference type="PROSITE" id="PS50006"/>
    </source>
</evidence>
<dbReference type="PROSITE" id="PS50006">
    <property type="entry name" value="FHA_DOMAIN"/>
    <property type="match status" value="1"/>
</dbReference>
<dbReference type="OrthoDB" id="277679at2"/>
<reference evidence="3 4" key="1">
    <citation type="submission" date="2016-05" db="EMBL/GenBank/DDBJ databases">
        <title>Genomic and physiological characterization of Planctopirus sp. isolated from fresh water lake.</title>
        <authorList>
            <person name="Subhash Y."/>
            <person name="Ramana C."/>
        </authorList>
    </citation>
    <scope>NUCLEOTIDE SEQUENCE [LARGE SCALE GENOMIC DNA]</scope>
    <source>
        <strain evidence="3 4">JC280</strain>
    </source>
</reference>
<dbReference type="AlphaFoldDB" id="A0A1C3EN18"/>
<comment type="caution">
    <text evidence="3">The sequence shown here is derived from an EMBL/GenBank/DDBJ whole genome shotgun (WGS) entry which is preliminary data.</text>
</comment>
<dbReference type="CDD" id="cd00060">
    <property type="entry name" value="FHA"/>
    <property type="match status" value="1"/>
</dbReference>
<evidence type="ECO:0000256" key="1">
    <source>
        <dbReference type="SAM" id="MobiDB-lite"/>
    </source>
</evidence>
<organism evidence="3 4">
    <name type="scientific">Planctopirus hydrillae</name>
    <dbReference type="NCBI Taxonomy" id="1841610"/>
    <lineage>
        <taxon>Bacteria</taxon>
        <taxon>Pseudomonadati</taxon>
        <taxon>Planctomycetota</taxon>
        <taxon>Planctomycetia</taxon>
        <taxon>Planctomycetales</taxon>
        <taxon>Planctomycetaceae</taxon>
        <taxon>Planctopirus</taxon>
    </lineage>
</organism>
<dbReference type="Gene3D" id="2.60.200.20">
    <property type="match status" value="1"/>
</dbReference>
<gene>
    <name evidence="3" type="ORF">A6X21_02715</name>
</gene>
<proteinExistence type="predicted"/>
<feature type="region of interest" description="Disordered" evidence="1">
    <location>
        <begin position="133"/>
        <end position="224"/>
    </location>
</feature>